<organism evidence="2 3">
    <name type="scientific">Panacibacter microcysteis</name>
    <dbReference type="NCBI Taxonomy" id="2793269"/>
    <lineage>
        <taxon>Bacteria</taxon>
        <taxon>Pseudomonadati</taxon>
        <taxon>Bacteroidota</taxon>
        <taxon>Chitinophagia</taxon>
        <taxon>Chitinophagales</taxon>
        <taxon>Chitinophagaceae</taxon>
        <taxon>Panacibacter</taxon>
    </lineage>
</organism>
<dbReference type="EMBL" id="JADWYR010000002">
    <property type="protein sequence ID" value="MBG9378036.1"/>
    <property type="molecule type" value="Genomic_DNA"/>
</dbReference>
<protein>
    <submittedName>
        <fullName evidence="2">Uncharacterized protein</fullName>
    </submittedName>
</protein>
<keyword evidence="3" id="KW-1185">Reference proteome</keyword>
<accession>A0A931MCD3</accession>
<feature type="coiled-coil region" evidence="1">
    <location>
        <begin position="123"/>
        <end position="182"/>
    </location>
</feature>
<comment type="caution">
    <text evidence="2">The sequence shown here is derived from an EMBL/GenBank/DDBJ whole genome shotgun (WGS) entry which is preliminary data.</text>
</comment>
<gene>
    <name evidence="2" type="ORF">I5907_17490</name>
</gene>
<keyword evidence="1" id="KW-0175">Coiled coil</keyword>
<evidence type="ECO:0000256" key="1">
    <source>
        <dbReference type="SAM" id="Coils"/>
    </source>
</evidence>
<proteinExistence type="predicted"/>
<evidence type="ECO:0000313" key="3">
    <source>
        <dbReference type="Proteomes" id="UP000628448"/>
    </source>
</evidence>
<name>A0A931MCD3_9BACT</name>
<dbReference type="Proteomes" id="UP000628448">
    <property type="component" value="Unassembled WGS sequence"/>
</dbReference>
<sequence>MKSEDYPEESTNIKPAAESFSFPVNAPNTSTVNIPSHSAGIEQRILDEVLSVYESGLESINMPGYDFYEFYKSVAATGQVTEQSYNMAFMMAKTLDKTLTPQKLTGDAEFYISKINEVHSQYVAQGQKKLNALQEQKSSEKNKLTNEIDAATVRISQLRNELQQLESDINQKRGSLSKIDEAYFPEEKSVRDKMVANDVARQASVTKLTTIKEGILKFIKTI</sequence>
<dbReference type="RefSeq" id="WP_196992094.1">
    <property type="nucleotide sequence ID" value="NZ_JADWYR010000002.1"/>
</dbReference>
<evidence type="ECO:0000313" key="2">
    <source>
        <dbReference type="EMBL" id="MBG9378036.1"/>
    </source>
</evidence>
<reference evidence="2" key="1">
    <citation type="submission" date="2020-11" db="EMBL/GenBank/DDBJ databases">
        <title>Bacterial whole genome sequence for Panacibacter sp. DH6.</title>
        <authorList>
            <person name="Le V."/>
            <person name="Ko S."/>
            <person name="Ahn C.-Y."/>
            <person name="Oh H.-M."/>
        </authorList>
    </citation>
    <scope>NUCLEOTIDE SEQUENCE</scope>
    <source>
        <strain evidence="2">DH6</strain>
    </source>
</reference>
<dbReference type="AlphaFoldDB" id="A0A931MCD3"/>